<feature type="compositionally biased region" description="Basic residues" evidence="6">
    <location>
        <begin position="156"/>
        <end position="165"/>
    </location>
</feature>
<evidence type="ECO:0000256" key="2">
    <source>
        <dbReference type="ARBA" id="ARBA00007025"/>
    </source>
</evidence>
<dbReference type="EMBL" id="RWIC01002175">
    <property type="protein sequence ID" value="TKC33980.1"/>
    <property type="molecule type" value="Genomic_DNA"/>
</dbReference>
<protein>
    <recommendedName>
        <fullName evidence="7">HSA domain-containing protein</fullName>
    </recommendedName>
</protein>
<dbReference type="Gene3D" id="3.40.50.10810">
    <property type="entry name" value="Tandem AAA-ATPase domain"/>
    <property type="match status" value="1"/>
</dbReference>
<dbReference type="FunFam" id="3.40.5.120:FF:000001">
    <property type="entry name" value="probable global transcription activator SNF2L2 isoform X1"/>
    <property type="match status" value="1"/>
</dbReference>
<feature type="region of interest" description="Disordered" evidence="6">
    <location>
        <begin position="152"/>
        <end position="193"/>
    </location>
</feature>
<dbReference type="SUPFAM" id="SSF52540">
    <property type="entry name" value="P-loop containing nucleoside triphosphate hydrolases"/>
    <property type="match status" value="1"/>
</dbReference>
<dbReference type="Gene3D" id="1.20.5.170">
    <property type="match status" value="1"/>
</dbReference>
<dbReference type="SUPFAM" id="SSF160481">
    <property type="entry name" value="BRK domain-like"/>
    <property type="match status" value="1"/>
</dbReference>
<organism evidence="8 9">
    <name type="scientific">Monodon monoceros</name>
    <name type="common">Narwhal</name>
    <name type="synonym">Ceratodon monodon</name>
    <dbReference type="NCBI Taxonomy" id="40151"/>
    <lineage>
        <taxon>Eukaryota</taxon>
        <taxon>Metazoa</taxon>
        <taxon>Chordata</taxon>
        <taxon>Craniata</taxon>
        <taxon>Vertebrata</taxon>
        <taxon>Euteleostomi</taxon>
        <taxon>Mammalia</taxon>
        <taxon>Eutheria</taxon>
        <taxon>Laurasiatheria</taxon>
        <taxon>Artiodactyla</taxon>
        <taxon>Whippomorpha</taxon>
        <taxon>Cetacea</taxon>
        <taxon>Odontoceti</taxon>
        <taxon>Monodontidae</taxon>
        <taxon>Monodon</taxon>
    </lineage>
</organism>
<accession>A0A4V5P5I9</accession>
<dbReference type="SMART" id="SM00592">
    <property type="entry name" value="BRK"/>
    <property type="match status" value="1"/>
</dbReference>
<dbReference type="SMART" id="SM00573">
    <property type="entry name" value="HSA"/>
    <property type="match status" value="1"/>
</dbReference>
<dbReference type="InterPro" id="IPR037259">
    <property type="entry name" value="BRK_sf"/>
</dbReference>
<evidence type="ECO:0000313" key="8">
    <source>
        <dbReference type="EMBL" id="TKC33980.1"/>
    </source>
</evidence>
<sequence>MRRDTTLETALNSKAYKRSKRQTLREARMTEKLEKQQKIEQERKRRQKHQEYLNSILQHAKDFKEYHRSVAGKIQKLSKAVATWHANTEREQKKETERIEKERMRRLMAEDEEGYRKLIDQKKDRRLAYLLQQTDEYVANLTNLVWEHKQAQAAKEKKKRRKKRKKAEENAEGEESALGPDGEPIDESSQMSDLPVKVTHTETGKVLFGPEAPKASQLDAWLEMNPGYEVAPRSDSEESDSDYEEEDEEEESSRQETEEKILLDPNSEEVSEKDAKQIIETAKQDVDDEYSMQYSARGSQSYYTVAHAISERVEKQSALLINGTLKHYQKSWVNFWNPFTVDLFGMENPATFSECREHLCLFFELQGLEWMVSLYNNNLNGILADEMGLGKTIQTIALITYLMEHKRLNGPYLIIVPLSQNCSL</sequence>
<feature type="region of interest" description="Disordered" evidence="6">
    <location>
        <begin position="228"/>
        <end position="273"/>
    </location>
</feature>
<dbReference type="Pfam" id="PF07529">
    <property type="entry name" value="HSA"/>
    <property type="match status" value="1"/>
</dbReference>
<comment type="caution">
    <text evidence="8">The sequence shown here is derived from an EMBL/GenBank/DDBJ whole genome shotgun (WGS) entry which is preliminary data.</text>
</comment>
<evidence type="ECO:0000313" key="9">
    <source>
        <dbReference type="Proteomes" id="UP000308365"/>
    </source>
</evidence>
<dbReference type="GO" id="GO:0005654">
    <property type="term" value="C:nucleoplasm"/>
    <property type="evidence" value="ECO:0007669"/>
    <property type="project" value="UniProtKB-ARBA"/>
</dbReference>
<comment type="subcellular location">
    <subcellularLocation>
        <location evidence="1">Nucleus</location>
    </subcellularLocation>
</comment>
<feature type="domain" description="HSA" evidence="7">
    <location>
        <begin position="37"/>
        <end position="109"/>
    </location>
</feature>
<name>A0A4V5P5I9_MONMO</name>
<dbReference type="GO" id="GO:0005524">
    <property type="term" value="F:ATP binding"/>
    <property type="evidence" value="ECO:0007669"/>
    <property type="project" value="InterPro"/>
</dbReference>
<evidence type="ECO:0000256" key="5">
    <source>
        <dbReference type="ARBA" id="ARBA00023242"/>
    </source>
</evidence>
<feature type="compositionally biased region" description="Basic and acidic residues" evidence="6">
    <location>
        <begin position="23"/>
        <end position="43"/>
    </location>
</feature>
<dbReference type="InterPro" id="IPR006576">
    <property type="entry name" value="BRK_domain"/>
</dbReference>
<feature type="compositionally biased region" description="Basic and acidic residues" evidence="6">
    <location>
        <begin position="252"/>
        <end position="262"/>
    </location>
</feature>
<dbReference type="Proteomes" id="UP000308365">
    <property type="component" value="Unassembled WGS sequence"/>
</dbReference>
<evidence type="ECO:0000256" key="6">
    <source>
        <dbReference type="SAM" id="MobiDB-lite"/>
    </source>
</evidence>
<dbReference type="InterPro" id="IPR000330">
    <property type="entry name" value="SNF2_N"/>
</dbReference>
<dbReference type="InterPro" id="IPR014012">
    <property type="entry name" value="HSA_dom"/>
</dbReference>
<dbReference type="Gene3D" id="3.40.5.120">
    <property type="match status" value="1"/>
</dbReference>
<comment type="similarity">
    <text evidence="2">Belongs to the SNF2/RAD54 helicase family.</text>
</comment>
<proteinExistence type="inferred from homology"/>
<dbReference type="PROSITE" id="PS51204">
    <property type="entry name" value="HSA"/>
    <property type="match status" value="1"/>
</dbReference>
<dbReference type="InterPro" id="IPR038718">
    <property type="entry name" value="SNF2-like_sf"/>
</dbReference>
<gene>
    <name evidence="8" type="ORF">EI555_002400</name>
</gene>
<evidence type="ECO:0000256" key="4">
    <source>
        <dbReference type="ARBA" id="ARBA00023163"/>
    </source>
</evidence>
<dbReference type="Pfam" id="PF07533">
    <property type="entry name" value="BRK"/>
    <property type="match status" value="1"/>
</dbReference>
<keyword evidence="4" id="KW-0804">Transcription</keyword>
<dbReference type="AlphaFoldDB" id="A0A4V5P5I9"/>
<dbReference type="PANTHER" id="PTHR10799">
    <property type="entry name" value="SNF2/RAD54 HELICASE FAMILY"/>
    <property type="match status" value="1"/>
</dbReference>
<evidence type="ECO:0000256" key="3">
    <source>
        <dbReference type="ARBA" id="ARBA00023015"/>
    </source>
</evidence>
<dbReference type="GO" id="GO:0005694">
    <property type="term" value="C:chromosome"/>
    <property type="evidence" value="ECO:0007669"/>
    <property type="project" value="UniProtKB-ARBA"/>
</dbReference>
<keyword evidence="3" id="KW-0805">Transcription regulation</keyword>
<feature type="compositionally biased region" description="Acidic residues" evidence="6">
    <location>
        <begin position="237"/>
        <end position="251"/>
    </location>
</feature>
<dbReference type="InterPro" id="IPR027417">
    <property type="entry name" value="P-loop_NTPase"/>
</dbReference>
<evidence type="ECO:0000259" key="7">
    <source>
        <dbReference type="PROSITE" id="PS51204"/>
    </source>
</evidence>
<dbReference type="FunFam" id="1.20.5.170:FF:000089">
    <property type="entry name" value="Putative global transcription activator SNF2L2"/>
    <property type="match status" value="1"/>
</dbReference>
<dbReference type="Pfam" id="PF00176">
    <property type="entry name" value="SNF2-rel_dom"/>
    <property type="match status" value="1"/>
</dbReference>
<reference evidence="8" key="1">
    <citation type="journal article" date="2019" name="IScience">
        <title>Narwhal Genome Reveals Long-Term Low Genetic Diversity despite Current Large Abundance Size.</title>
        <authorList>
            <person name="Westbury M.V."/>
            <person name="Petersen B."/>
            <person name="Garde E."/>
            <person name="Heide-Jorgensen M.P."/>
            <person name="Lorenzen E.D."/>
        </authorList>
    </citation>
    <scope>NUCLEOTIDE SEQUENCE</scope>
    <source>
        <strain evidence="8">MVW</strain>
        <tissue evidence="8">Liver</tissue>
    </source>
</reference>
<feature type="region of interest" description="Disordered" evidence="6">
    <location>
        <begin position="1"/>
        <end position="48"/>
    </location>
</feature>
<evidence type="ECO:0000256" key="1">
    <source>
        <dbReference type="ARBA" id="ARBA00004123"/>
    </source>
</evidence>
<keyword evidence="5" id="KW-0539">Nucleus</keyword>